<reference evidence="3 4" key="1">
    <citation type="journal article" date="2015" name="Nature">
        <title>rRNA introns, odd ribosomes, and small enigmatic genomes across a large radiation of phyla.</title>
        <authorList>
            <person name="Brown C.T."/>
            <person name="Hug L.A."/>
            <person name="Thomas B.C."/>
            <person name="Sharon I."/>
            <person name="Castelle C.J."/>
            <person name="Singh A."/>
            <person name="Wilkins M.J."/>
            <person name="Williams K.H."/>
            <person name="Banfield J.F."/>
        </authorList>
    </citation>
    <scope>NUCLEOTIDE SEQUENCE [LARGE SCALE GENOMIC DNA]</scope>
</reference>
<dbReference type="Proteomes" id="UP000034917">
    <property type="component" value="Unassembled WGS sequence"/>
</dbReference>
<feature type="domain" description="DUF5666" evidence="2">
    <location>
        <begin position="90"/>
        <end position="148"/>
    </location>
</feature>
<dbReference type="EMBL" id="LBSV01000007">
    <property type="protein sequence ID" value="KKQ25521.1"/>
    <property type="molecule type" value="Genomic_DNA"/>
</dbReference>
<keyword evidence="1" id="KW-0732">Signal</keyword>
<accession>A0A0G0JBE0</accession>
<protein>
    <recommendedName>
        <fullName evidence="2">DUF5666 domain-containing protein</fullName>
    </recommendedName>
</protein>
<name>A0A0G0JBE0_9BACT</name>
<dbReference type="InterPro" id="IPR043724">
    <property type="entry name" value="DUF5666"/>
</dbReference>
<comment type="caution">
    <text evidence="3">The sequence shown here is derived from an EMBL/GenBank/DDBJ whole genome shotgun (WGS) entry which is preliminary data.</text>
</comment>
<feature type="chain" id="PRO_5002532854" description="DUF5666 domain-containing protein" evidence="1">
    <location>
        <begin position="24"/>
        <end position="252"/>
    </location>
</feature>
<dbReference type="AlphaFoldDB" id="A0A0G0JBE0"/>
<proteinExistence type="predicted"/>
<dbReference type="Pfam" id="PF18914">
    <property type="entry name" value="DUF5666"/>
    <property type="match status" value="2"/>
</dbReference>
<evidence type="ECO:0000256" key="1">
    <source>
        <dbReference type="SAM" id="SignalP"/>
    </source>
</evidence>
<organism evidence="3 4">
    <name type="scientific">Candidatus Roizmanbacteria bacterium GW2011_GWC2_37_13</name>
    <dbReference type="NCBI Taxonomy" id="1618486"/>
    <lineage>
        <taxon>Bacteria</taxon>
        <taxon>Candidatus Roizmaniibacteriota</taxon>
    </lineage>
</organism>
<sequence length="252" mass="28726">MKKTIFGLIILFTFLTVAFPLSAETNFGGEVKKTIRETVEEGREASLSPKEIRREVKGNIREQIQERKEGLLDKVKNLVRRNLRFAARITGTISSIGENTMTVNANDGKTYTVNINSETKLVRRFGGRSELSEFSVGNEINVIGKFTDEEKTTIDARLIRNLSIQKRWGVFFGEVTVKNGDNFVMKTIERGDQAVYFGSETEFLNHKKETISYADLQIGNRVRVKGMWDRSLNKITEVEEVRLFPQRPTPTP</sequence>
<evidence type="ECO:0000313" key="3">
    <source>
        <dbReference type="EMBL" id="KKQ25521.1"/>
    </source>
</evidence>
<feature type="signal peptide" evidence="1">
    <location>
        <begin position="1"/>
        <end position="23"/>
    </location>
</feature>
<evidence type="ECO:0000313" key="4">
    <source>
        <dbReference type="Proteomes" id="UP000034917"/>
    </source>
</evidence>
<evidence type="ECO:0000259" key="2">
    <source>
        <dbReference type="Pfam" id="PF18914"/>
    </source>
</evidence>
<feature type="domain" description="DUF5666" evidence="2">
    <location>
        <begin position="173"/>
        <end position="229"/>
    </location>
</feature>
<gene>
    <name evidence="3" type="ORF">US40_C0007G0020</name>
</gene>